<keyword evidence="1" id="KW-0812">Transmembrane</keyword>
<organism evidence="2">
    <name type="scientific">uncultured Thiotrichaceae bacterium</name>
    <dbReference type="NCBI Taxonomy" id="298394"/>
    <lineage>
        <taxon>Bacteria</taxon>
        <taxon>Pseudomonadati</taxon>
        <taxon>Pseudomonadota</taxon>
        <taxon>Gammaproteobacteria</taxon>
        <taxon>Thiotrichales</taxon>
        <taxon>Thiotrichaceae</taxon>
        <taxon>environmental samples</taxon>
    </lineage>
</organism>
<keyword evidence="1" id="KW-0472">Membrane</keyword>
<feature type="transmembrane region" description="Helical" evidence="1">
    <location>
        <begin position="152"/>
        <end position="172"/>
    </location>
</feature>
<sequence length="225" mass="25184">MLKFLPGLVLLQAITISMFLLSPESLSGIDGLQWIKLILPLAVSALLMAFWFSSISARTSQDEIINLKEAHADEREELRYAHQDQILSLKEAHAKESEEFRTVRQDEILNLKETHAKERETIRVRAERAKHKVTKDAQKQVEKEIRRTSAKANFKVGAAVAGAVGVGGLLILTQFVTLGVMILTTAGGTAGGYMLRYRQEKTKALPQDKKVVLLEPEKKKRLPKT</sequence>
<proteinExistence type="predicted"/>
<feature type="transmembrane region" description="Helical" evidence="1">
    <location>
        <begin position="37"/>
        <end position="57"/>
    </location>
</feature>
<gene>
    <name evidence="2" type="ORF">HELGO_WM11527</name>
</gene>
<evidence type="ECO:0000313" key="2">
    <source>
        <dbReference type="EMBL" id="CAA6807242.1"/>
    </source>
</evidence>
<accession>A0A6S6SRF4</accession>
<protein>
    <submittedName>
        <fullName evidence="2">Uncharacterized protein</fullName>
    </submittedName>
</protein>
<reference evidence="2" key="1">
    <citation type="submission" date="2020-01" db="EMBL/GenBank/DDBJ databases">
        <authorList>
            <person name="Meier V. D."/>
            <person name="Meier V D."/>
        </authorList>
    </citation>
    <scope>NUCLEOTIDE SEQUENCE</scope>
    <source>
        <strain evidence="2">HLG_WM_MAG_09</strain>
    </source>
</reference>
<dbReference type="AlphaFoldDB" id="A0A6S6SRF4"/>
<keyword evidence="1" id="KW-1133">Transmembrane helix</keyword>
<dbReference type="EMBL" id="CACVAT010000105">
    <property type="protein sequence ID" value="CAA6807242.1"/>
    <property type="molecule type" value="Genomic_DNA"/>
</dbReference>
<evidence type="ECO:0000256" key="1">
    <source>
        <dbReference type="SAM" id="Phobius"/>
    </source>
</evidence>
<feature type="transmembrane region" description="Helical" evidence="1">
    <location>
        <begin position="178"/>
        <end position="195"/>
    </location>
</feature>
<name>A0A6S6SRF4_9GAMM</name>